<dbReference type="RefSeq" id="WP_011863536.1">
    <property type="nucleotide sequence ID" value="NC_009091.1"/>
</dbReference>
<name>A3PER1_PROM0</name>
<sequence>MSTTTKCLLFLDSLPHKTMATKTDIMPVFETVILSGILYHIRDGKRNGYTVGRVKREPSFNGICLFPNESFPLSEVEKYIGKEVVVKANEKGQLRTSLVMQKLESLEENDELIAVGLQNFEKRLFEFLEAKFDEVMKEQILTNLDINKLRRVFHLWNSDDDNNGHAIPND</sequence>
<evidence type="ECO:0000313" key="1">
    <source>
        <dbReference type="EMBL" id="ABO18236.1"/>
    </source>
</evidence>
<dbReference type="KEGG" id="pmg:P9301_16131"/>
<accession>A3PER1</accession>
<proteinExistence type="predicted"/>
<reference evidence="1 2" key="1">
    <citation type="journal article" date="2007" name="PLoS Genet.">
        <title>Patterns and implications of gene gain and loss in the evolution of Prochlorococcus.</title>
        <authorList>
            <person name="Kettler G.C."/>
            <person name="Martiny A.C."/>
            <person name="Huang K."/>
            <person name="Zucker J."/>
            <person name="Coleman M.L."/>
            <person name="Rodrigue S."/>
            <person name="Chen F."/>
            <person name="Lapidus A."/>
            <person name="Ferriera S."/>
            <person name="Johnson J."/>
            <person name="Steglich C."/>
            <person name="Church G.M."/>
            <person name="Richardson P."/>
            <person name="Chisholm S.W."/>
        </authorList>
    </citation>
    <scope>NUCLEOTIDE SEQUENCE [LARGE SCALE GENOMIC DNA]</scope>
    <source>
        <strain evidence="1 2">MIT 9301</strain>
    </source>
</reference>
<gene>
    <name evidence="1" type="ordered locus">P9301_16131</name>
</gene>
<dbReference type="STRING" id="167546.P9301_16131"/>
<dbReference type="HOGENOM" id="CLU_1569303_0_0_3"/>
<protein>
    <submittedName>
        <fullName evidence="1">Uncharacterized protein</fullName>
    </submittedName>
</protein>
<organism evidence="1 2">
    <name type="scientific">Prochlorococcus marinus (strain MIT 9301)</name>
    <dbReference type="NCBI Taxonomy" id="167546"/>
    <lineage>
        <taxon>Bacteria</taxon>
        <taxon>Bacillati</taxon>
        <taxon>Cyanobacteriota</taxon>
        <taxon>Cyanophyceae</taxon>
        <taxon>Synechococcales</taxon>
        <taxon>Prochlorococcaceae</taxon>
        <taxon>Prochlorococcus</taxon>
    </lineage>
</organism>
<dbReference type="Proteomes" id="UP000001430">
    <property type="component" value="Chromosome"/>
</dbReference>
<dbReference type="AlphaFoldDB" id="A3PER1"/>
<evidence type="ECO:0000313" key="2">
    <source>
        <dbReference type="Proteomes" id="UP000001430"/>
    </source>
</evidence>
<dbReference type="EMBL" id="CP000576">
    <property type="protein sequence ID" value="ABO18236.1"/>
    <property type="molecule type" value="Genomic_DNA"/>
</dbReference>
<keyword evidence="2" id="KW-1185">Reference proteome</keyword>